<evidence type="ECO:0000313" key="1">
    <source>
        <dbReference type="EMBL" id="AUT76782.1"/>
    </source>
</evidence>
<dbReference type="SUPFAM" id="SSF46626">
    <property type="entry name" value="Cytochrome c"/>
    <property type="match status" value="1"/>
</dbReference>
<protein>
    <submittedName>
        <fullName evidence="1">Sulfide dehydrogenase</fullName>
    </submittedName>
</protein>
<dbReference type="Gene3D" id="1.10.760.10">
    <property type="entry name" value="Cytochrome c-like domain"/>
    <property type="match status" value="1"/>
</dbReference>
<gene>
    <name evidence="1" type="ORF">C2L64_51510</name>
</gene>
<name>A0AAN1JMH5_9BURK</name>
<evidence type="ECO:0000313" key="2">
    <source>
        <dbReference type="Proteomes" id="UP000236649"/>
    </source>
</evidence>
<dbReference type="GO" id="GO:0020037">
    <property type="term" value="F:heme binding"/>
    <property type="evidence" value="ECO:0007669"/>
    <property type="project" value="InterPro"/>
</dbReference>
<dbReference type="InterPro" id="IPR036909">
    <property type="entry name" value="Cyt_c-like_dom_sf"/>
</dbReference>
<dbReference type="Proteomes" id="UP000236649">
    <property type="component" value="Chromosome 5"/>
</dbReference>
<dbReference type="GO" id="GO:0009055">
    <property type="term" value="F:electron transfer activity"/>
    <property type="evidence" value="ECO:0007669"/>
    <property type="project" value="InterPro"/>
</dbReference>
<dbReference type="AlphaFoldDB" id="A0AAN1JMH5"/>
<sequence>MVATALSLGLILIDSTAAQESKVMLKEGLGKDKAMQCAACHSLDYIQMNSPFLNKAGWSASVAKMINVFGAPIPTEDVEIIVNYLVQYYGKSTDK</sequence>
<organism evidence="1 2">
    <name type="scientific">Paraburkholderia hospita</name>
    <dbReference type="NCBI Taxonomy" id="169430"/>
    <lineage>
        <taxon>Bacteria</taxon>
        <taxon>Pseudomonadati</taxon>
        <taxon>Pseudomonadota</taxon>
        <taxon>Betaproteobacteria</taxon>
        <taxon>Burkholderiales</taxon>
        <taxon>Burkholderiaceae</taxon>
        <taxon>Paraburkholderia</taxon>
    </lineage>
</organism>
<dbReference type="KEGG" id="phs:C2L64_51510"/>
<reference evidence="1 2" key="1">
    <citation type="submission" date="2018-01" db="EMBL/GenBank/DDBJ databases">
        <title>Species boundaries and ecological features among Paraburkholderia terrae DSMZ17804T, P. hospita DSMZ17164T and P. caribensis DSMZ13236T.</title>
        <authorList>
            <person name="Pratama A.A."/>
        </authorList>
    </citation>
    <scope>NUCLEOTIDE SEQUENCE [LARGE SCALE GENOMIC DNA]</scope>
    <source>
        <strain evidence="1 2">DSM 17164</strain>
    </source>
</reference>
<accession>A0AAN1JMH5</accession>
<proteinExistence type="predicted"/>
<dbReference type="EMBL" id="CP026109">
    <property type="protein sequence ID" value="AUT76782.1"/>
    <property type="molecule type" value="Genomic_DNA"/>
</dbReference>